<feature type="compositionally biased region" description="Basic residues" evidence="1">
    <location>
        <begin position="1"/>
        <end position="14"/>
    </location>
</feature>
<organism evidence="2 3">
    <name type="scientific">Micromonospora cathayae</name>
    <dbReference type="NCBI Taxonomy" id="3028804"/>
    <lineage>
        <taxon>Bacteria</taxon>
        <taxon>Bacillati</taxon>
        <taxon>Actinomycetota</taxon>
        <taxon>Actinomycetes</taxon>
        <taxon>Micromonosporales</taxon>
        <taxon>Micromonosporaceae</taxon>
        <taxon>Micromonospora</taxon>
    </lineage>
</organism>
<dbReference type="InterPro" id="IPR019933">
    <property type="entry name" value="DivIVA_domain"/>
</dbReference>
<evidence type="ECO:0000313" key="2">
    <source>
        <dbReference type="EMBL" id="WDZ85388.1"/>
    </source>
</evidence>
<protein>
    <submittedName>
        <fullName evidence="2">DivIVA domain-containing protein</fullName>
    </submittedName>
</protein>
<accession>A0ABY7ZTN6</accession>
<dbReference type="RefSeq" id="WP_275032087.1">
    <property type="nucleotide sequence ID" value="NZ_CP118615.1"/>
</dbReference>
<proteinExistence type="predicted"/>
<dbReference type="Gene3D" id="6.10.250.660">
    <property type="match status" value="1"/>
</dbReference>
<dbReference type="NCBIfam" id="TIGR03544">
    <property type="entry name" value="DivI1A_domain"/>
    <property type="match status" value="1"/>
</dbReference>
<evidence type="ECO:0000313" key="3">
    <source>
        <dbReference type="Proteomes" id="UP001219605"/>
    </source>
</evidence>
<name>A0ABY7ZTN6_9ACTN</name>
<evidence type="ECO:0000256" key="1">
    <source>
        <dbReference type="SAM" id="MobiDB-lite"/>
    </source>
</evidence>
<feature type="region of interest" description="Disordered" evidence="1">
    <location>
        <begin position="1"/>
        <end position="25"/>
    </location>
</feature>
<sequence length="103" mass="12534">MRTLLRRSCGRHHRPEATTTPGRYRSRTYTPLGPWQVRGRRFGLARWWRRGLDPDEVTDFLDRVADDLTTLYDLLHRSRQETARVKDALRRWQTEYTNERSYR</sequence>
<gene>
    <name evidence="2" type="ORF">PVK37_02695</name>
</gene>
<reference evidence="2 3" key="1">
    <citation type="submission" date="2023-02" db="EMBL/GenBank/DDBJ databases">
        <authorList>
            <person name="Mo P."/>
        </authorList>
    </citation>
    <scope>NUCLEOTIDE SEQUENCE [LARGE SCALE GENOMIC DNA]</scope>
    <source>
        <strain evidence="2 3">HUAS 3</strain>
    </source>
</reference>
<dbReference type="Proteomes" id="UP001219605">
    <property type="component" value="Chromosome"/>
</dbReference>
<dbReference type="EMBL" id="CP118615">
    <property type="protein sequence ID" value="WDZ85388.1"/>
    <property type="molecule type" value="Genomic_DNA"/>
</dbReference>
<keyword evidence="3" id="KW-1185">Reference proteome</keyword>